<dbReference type="AlphaFoldDB" id="A0A6H0Y4U0"/>
<gene>
    <name evidence="2" type="ORF">AMS68_007376</name>
</gene>
<proteinExistence type="predicted"/>
<accession>A0A6H0Y4U0</accession>
<dbReference type="EMBL" id="CP051143">
    <property type="protein sequence ID" value="QIX01859.1"/>
    <property type="molecule type" value="Genomic_DNA"/>
</dbReference>
<name>A0A6H0Y4U0_9PEZI</name>
<reference evidence="2 3" key="1">
    <citation type="journal article" date="2016" name="Sci. Rep.">
        <title>Peltaster fructicola genome reveals evolution from an invasive phytopathogen to an ectophytic parasite.</title>
        <authorList>
            <person name="Xu C."/>
            <person name="Chen H."/>
            <person name="Gleason M.L."/>
            <person name="Xu J.R."/>
            <person name="Liu H."/>
            <person name="Zhang R."/>
            <person name="Sun G."/>
        </authorList>
    </citation>
    <scope>NUCLEOTIDE SEQUENCE [LARGE SCALE GENOMIC DNA]</scope>
    <source>
        <strain evidence="2 3">LNHT1506</strain>
    </source>
</reference>
<keyword evidence="3" id="KW-1185">Reference proteome</keyword>
<dbReference type="Pfam" id="PF24864">
    <property type="entry name" value="DUF7730"/>
    <property type="match status" value="1"/>
</dbReference>
<dbReference type="InterPro" id="IPR056632">
    <property type="entry name" value="DUF7730"/>
</dbReference>
<evidence type="ECO:0000313" key="3">
    <source>
        <dbReference type="Proteomes" id="UP000503462"/>
    </source>
</evidence>
<dbReference type="Proteomes" id="UP000503462">
    <property type="component" value="Chromosome 5"/>
</dbReference>
<sequence>MAALLFGAYELVNWTCKKIGSLEEFSQRRLRSERRLEPQLRPLKSKRDDGWSLKAVHEQQCALFKIVSQDVRLIIWTLVLGREEVDDVIHLDLGEGSIRSRRCLNNEQLKELGEHLDGRQLRMLERSLTDGHLDDLGFKHICWDISWTKQDRKKRPDLIAVPDHRLLLPLVTTCKQIYNESIHILYAANTFDVRRAECLLRLPKVIPLQHLDSIRSLRFSTAFQYPIYAQHAQANNEILRTRAWSPPDDAAKWPEACRVLSSMRLECLDITLALWVQQPKWTEFDDDVEESIFNVLRPLTNIRVSKFQVALTADVPQAVLSRLGSIPFAITKDNTTDAGFEFGIHQTFSPSS</sequence>
<feature type="domain" description="DUF7730" evidence="1">
    <location>
        <begin position="58"/>
        <end position="311"/>
    </location>
</feature>
<protein>
    <recommendedName>
        <fullName evidence="1">DUF7730 domain-containing protein</fullName>
    </recommendedName>
</protein>
<organism evidence="2 3">
    <name type="scientific">Peltaster fructicola</name>
    <dbReference type="NCBI Taxonomy" id="286661"/>
    <lineage>
        <taxon>Eukaryota</taxon>
        <taxon>Fungi</taxon>
        <taxon>Dikarya</taxon>
        <taxon>Ascomycota</taxon>
        <taxon>Pezizomycotina</taxon>
        <taxon>Dothideomycetes</taxon>
        <taxon>Dothideomycetes incertae sedis</taxon>
        <taxon>Peltaster</taxon>
    </lineage>
</organism>
<dbReference type="PANTHER" id="PTHR38790">
    <property type="entry name" value="2EXR DOMAIN-CONTAINING PROTEIN-RELATED"/>
    <property type="match status" value="1"/>
</dbReference>
<evidence type="ECO:0000259" key="1">
    <source>
        <dbReference type="Pfam" id="PF24864"/>
    </source>
</evidence>
<evidence type="ECO:0000313" key="2">
    <source>
        <dbReference type="EMBL" id="QIX01859.1"/>
    </source>
</evidence>
<dbReference type="PANTHER" id="PTHR38790:SF9">
    <property type="entry name" value="F-BOX DOMAIN-CONTAINING PROTEIN"/>
    <property type="match status" value="1"/>
</dbReference>
<dbReference type="OrthoDB" id="4757095at2759"/>